<feature type="transmembrane region" description="Helical" evidence="7">
    <location>
        <begin position="214"/>
        <end position="233"/>
    </location>
</feature>
<feature type="region of interest" description="Disordered" evidence="6">
    <location>
        <begin position="1"/>
        <end position="35"/>
    </location>
</feature>
<dbReference type="Proteomes" id="UP000431744">
    <property type="component" value="Unassembled WGS sequence"/>
</dbReference>
<feature type="transmembrane region" description="Helical" evidence="7">
    <location>
        <begin position="60"/>
        <end position="83"/>
    </location>
</feature>
<protein>
    <submittedName>
        <fullName evidence="8">YihY/virulence factor BrkB family protein</fullName>
    </submittedName>
</protein>
<feature type="transmembrane region" description="Helical" evidence="7">
    <location>
        <begin position="280"/>
        <end position="302"/>
    </location>
</feature>
<comment type="caution">
    <text evidence="8">The sequence shown here is derived from an EMBL/GenBank/DDBJ whole genome shotgun (WGS) entry which is preliminary data.</text>
</comment>
<name>A0A6H9WCP0_9MICO</name>
<evidence type="ECO:0000256" key="5">
    <source>
        <dbReference type="ARBA" id="ARBA00023136"/>
    </source>
</evidence>
<feature type="transmembrane region" description="Helical" evidence="7">
    <location>
        <begin position="245"/>
        <end position="268"/>
    </location>
</feature>
<organism evidence="8 9">
    <name type="scientific">Pseudoclavibacter endophyticus</name>
    <dbReference type="NCBI Taxonomy" id="1778590"/>
    <lineage>
        <taxon>Bacteria</taxon>
        <taxon>Bacillati</taxon>
        <taxon>Actinomycetota</taxon>
        <taxon>Actinomycetes</taxon>
        <taxon>Micrococcales</taxon>
        <taxon>Microbacteriaceae</taxon>
        <taxon>Pseudoclavibacter</taxon>
    </lineage>
</organism>
<evidence type="ECO:0000256" key="1">
    <source>
        <dbReference type="ARBA" id="ARBA00004651"/>
    </source>
</evidence>
<dbReference type="EMBL" id="WBJY01000002">
    <property type="protein sequence ID" value="KAB1648460.1"/>
    <property type="molecule type" value="Genomic_DNA"/>
</dbReference>
<feature type="transmembrane region" description="Helical" evidence="7">
    <location>
        <begin position="169"/>
        <end position="194"/>
    </location>
</feature>
<feature type="compositionally biased region" description="Low complexity" evidence="6">
    <location>
        <begin position="1"/>
        <end position="17"/>
    </location>
</feature>
<evidence type="ECO:0000256" key="6">
    <source>
        <dbReference type="SAM" id="MobiDB-lite"/>
    </source>
</evidence>
<evidence type="ECO:0000256" key="2">
    <source>
        <dbReference type="ARBA" id="ARBA00022475"/>
    </source>
</evidence>
<keyword evidence="9" id="KW-1185">Reference proteome</keyword>
<dbReference type="Pfam" id="PF03631">
    <property type="entry name" value="Virul_fac_BrkB"/>
    <property type="match status" value="1"/>
</dbReference>
<sequence>MRSDGTSGRTAGARGTAQNGAPHPEDARKPDSPTEIRKPAWGYVLRKTVREFMRDECTDLAAALTYYAVLSIFPAMIALVSLLSLVGQAEATTAAIMGLVSSIVPADAVETLQPAIEQLTSAPAPGIGLIIGLLTALWTASNYVNAFGRAMNRVYEVTEGRPVWKLRPMMYALTAVMLVLVAIAALILAVSGPVAQWLGDLVGAGDVAVTVWNIAKWPVLVIIVIVIVALLYYASPNVRQPKFRWISTGALIAIVIAAIATVGFGIYVSNFGNYNATYGALAGVIVFLFWLWIMNIALLFGAEFDAELERGRQLQAGIVAEDQLQLPPRDTKGIEKKAEQDAKDVARGRALRESRGRTSDDG</sequence>
<proteinExistence type="predicted"/>
<evidence type="ECO:0000256" key="3">
    <source>
        <dbReference type="ARBA" id="ARBA00022692"/>
    </source>
</evidence>
<dbReference type="PANTHER" id="PTHR30213">
    <property type="entry name" value="INNER MEMBRANE PROTEIN YHJD"/>
    <property type="match status" value="1"/>
</dbReference>
<feature type="region of interest" description="Disordered" evidence="6">
    <location>
        <begin position="327"/>
        <end position="362"/>
    </location>
</feature>
<feature type="transmembrane region" description="Helical" evidence="7">
    <location>
        <begin position="127"/>
        <end position="148"/>
    </location>
</feature>
<reference evidence="8 9" key="1">
    <citation type="submission" date="2019-09" db="EMBL/GenBank/DDBJ databases">
        <title>Phylogeny of genus Pseudoclavibacter and closely related genus.</title>
        <authorList>
            <person name="Li Y."/>
        </authorList>
    </citation>
    <scope>NUCLEOTIDE SEQUENCE [LARGE SCALE GENOMIC DNA]</scope>
    <source>
        <strain evidence="8 9">EGI 60007</strain>
    </source>
</reference>
<gene>
    <name evidence="8" type="ORF">F8O04_11305</name>
</gene>
<dbReference type="AlphaFoldDB" id="A0A6H9WCP0"/>
<keyword evidence="3 7" id="KW-0812">Transmembrane</keyword>
<dbReference type="OrthoDB" id="9781030at2"/>
<evidence type="ECO:0000313" key="8">
    <source>
        <dbReference type="EMBL" id="KAB1648460.1"/>
    </source>
</evidence>
<feature type="compositionally biased region" description="Basic and acidic residues" evidence="6">
    <location>
        <begin position="329"/>
        <end position="362"/>
    </location>
</feature>
<accession>A0A6H9WCP0</accession>
<keyword evidence="4 7" id="KW-1133">Transmembrane helix</keyword>
<dbReference type="PANTHER" id="PTHR30213:SF0">
    <property type="entry name" value="UPF0761 MEMBRANE PROTEIN YIHY"/>
    <property type="match status" value="1"/>
</dbReference>
<comment type="subcellular location">
    <subcellularLocation>
        <location evidence="1">Cell membrane</location>
        <topology evidence="1">Multi-pass membrane protein</topology>
    </subcellularLocation>
</comment>
<evidence type="ECO:0000313" key="9">
    <source>
        <dbReference type="Proteomes" id="UP000431744"/>
    </source>
</evidence>
<feature type="compositionally biased region" description="Basic and acidic residues" evidence="6">
    <location>
        <begin position="23"/>
        <end position="35"/>
    </location>
</feature>
<dbReference type="GO" id="GO:0005886">
    <property type="term" value="C:plasma membrane"/>
    <property type="evidence" value="ECO:0007669"/>
    <property type="project" value="UniProtKB-SubCell"/>
</dbReference>
<keyword evidence="2" id="KW-1003">Cell membrane</keyword>
<keyword evidence="5 7" id="KW-0472">Membrane</keyword>
<dbReference type="InterPro" id="IPR017039">
    <property type="entry name" value="Virul_fac_BrkB"/>
</dbReference>
<dbReference type="NCBIfam" id="TIGR00765">
    <property type="entry name" value="yihY_not_rbn"/>
    <property type="match status" value="1"/>
</dbReference>
<evidence type="ECO:0000256" key="7">
    <source>
        <dbReference type="SAM" id="Phobius"/>
    </source>
</evidence>
<evidence type="ECO:0000256" key="4">
    <source>
        <dbReference type="ARBA" id="ARBA00022989"/>
    </source>
</evidence>